<evidence type="ECO:0000256" key="4">
    <source>
        <dbReference type="ARBA" id="ARBA00023012"/>
    </source>
</evidence>
<evidence type="ECO:0000256" key="8">
    <source>
        <dbReference type="PROSITE-ProRule" id="PRU00169"/>
    </source>
</evidence>
<dbReference type="InterPro" id="IPR011006">
    <property type="entry name" value="CheY-like_superfamily"/>
</dbReference>
<dbReference type="EMBL" id="LYPA01000080">
    <property type="protein sequence ID" value="OBR62502.1"/>
    <property type="molecule type" value="Genomic_DNA"/>
</dbReference>
<accession>A0A1A5YA96</accession>
<keyword evidence="2" id="KW-0963">Cytoplasm</keyword>
<dbReference type="Pfam" id="PF12833">
    <property type="entry name" value="HTH_18"/>
    <property type="match status" value="1"/>
</dbReference>
<dbReference type="Gene3D" id="3.40.50.2300">
    <property type="match status" value="1"/>
</dbReference>
<dbReference type="SUPFAM" id="SSF52172">
    <property type="entry name" value="CheY-like"/>
    <property type="match status" value="1"/>
</dbReference>
<keyword evidence="3 8" id="KW-0597">Phosphoprotein</keyword>
<evidence type="ECO:0008006" key="13">
    <source>
        <dbReference type="Google" id="ProtNLM"/>
    </source>
</evidence>
<evidence type="ECO:0000313" key="12">
    <source>
        <dbReference type="Proteomes" id="UP000092024"/>
    </source>
</evidence>
<keyword evidence="4" id="KW-0902">Two-component regulatory system</keyword>
<evidence type="ECO:0000256" key="1">
    <source>
        <dbReference type="ARBA" id="ARBA00004496"/>
    </source>
</evidence>
<keyword evidence="6" id="KW-0238">DNA-binding</keyword>
<dbReference type="Gene3D" id="1.10.10.60">
    <property type="entry name" value="Homeodomain-like"/>
    <property type="match status" value="2"/>
</dbReference>
<dbReference type="RefSeq" id="WP_068687361.1">
    <property type="nucleotide sequence ID" value="NZ_LYPA01000080.1"/>
</dbReference>
<sequence length="466" mass="54961">MIKVMVVDDDNLVRKGLISVMPWKKFGMEVVGEASNGLKALEFLESHNVDLMLTDLAMPVMSGVELIRRARKEFPHVYTVVLTLHQDFEYIQEALRLGAIDYIAKVQLEKDCFEEVLERIYNRMMEEPRRDYNANESISIDTGFVLLSVNKTTREYWIKEWHDKSDISMIEADTNLWFWTQPLEQSNQLWLERLLKEMGTKPGWSLIRLSGLMGKHDKDVHRRLREYRDKDFFYDYVPDSGVGSLSLQEADSHKQVRSEESMDRLKEQWSSNEWIYQDGVFHEHLHALKLMRLPQAMLLGLLYSLIDKWNLLFYSVGVDKIKLPDSFDSWEHVYSWCITIRNTIRKAIIRPSFSQEVVECILKAVQIAHDEMSQQITAVNLAKRVNMSRSYFSQCFKEIAGSNFSDYLRQVRMEKAKEYLLYTNKTVQWIAESVGYADEKYFSRTFREQTGMLPSKYRQMHAREQQ</sequence>
<dbReference type="AlphaFoldDB" id="A0A1A5YA96"/>
<evidence type="ECO:0000313" key="11">
    <source>
        <dbReference type="EMBL" id="OBR62502.1"/>
    </source>
</evidence>
<feature type="modified residue" description="4-aspartylphosphate" evidence="8">
    <location>
        <position position="55"/>
    </location>
</feature>
<feature type="domain" description="HTH araC/xylS-type" evidence="9">
    <location>
        <begin position="362"/>
        <end position="460"/>
    </location>
</feature>
<dbReference type="SUPFAM" id="SSF46689">
    <property type="entry name" value="Homeodomain-like"/>
    <property type="match status" value="2"/>
</dbReference>
<evidence type="ECO:0000256" key="7">
    <source>
        <dbReference type="ARBA" id="ARBA00023163"/>
    </source>
</evidence>
<comment type="subcellular location">
    <subcellularLocation>
        <location evidence="1">Cytoplasm</location>
    </subcellularLocation>
</comment>
<evidence type="ECO:0000256" key="5">
    <source>
        <dbReference type="ARBA" id="ARBA00023015"/>
    </source>
</evidence>
<evidence type="ECO:0000256" key="3">
    <source>
        <dbReference type="ARBA" id="ARBA00022553"/>
    </source>
</evidence>
<name>A0A1A5YA96_9BACL</name>
<dbReference type="STRING" id="1844972.A7K91_02510"/>
<dbReference type="GO" id="GO:0043565">
    <property type="term" value="F:sequence-specific DNA binding"/>
    <property type="evidence" value="ECO:0007669"/>
    <property type="project" value="InterPro"/>
</dbReference>
<evidence type="ECO:0000259" key="9">
    <source>
        <dbReference type="PROSITE" id="PS01124"/>
    </source>
</evidence>
<dbReference type="InterPro" id="IPR020449">
    <property type="entry name" value="Tscrpt_reg_AraC-type_HTH"/>
</dbReference>
<dbReference type="InterPro" id="IPR051552">
    <property type="entry name" value="HptR"/>
</dbReference>
<dbReference type="PANTHER" id="PTHR42713:SF3">
    <property type="entry name" value="TRANSCRIPTIONAL REGULATORY PROTEIN HPTR"/>
    <property type="match status" value="1"/>
</dbReference>
<dbReference type="PANTHER" id="PTHR42713">
    <property type="entry name" value="HISTIDINE KINASE-RELATED"/>
    <property type="match status" value="1"/>
</dbReference>
<evidence type="ECO:0000256" key="6">
    <source>
        <dbReference type="ARBA" id="ARBA00023125"/>
    </source>
</evidence>
<keyword evidence="5" id="KW-0805">Transcription regulation</keyword>
<feature type="domain" description="Response regulatory" evidence="10">
    <location>
        <begin position="3"/>
        <end position="120"/>
    </location>
</feature>
<proteinExistence type="predicted"/>
<dbReference type="InterPro" id="IPR009057">
    <property type="entry name" value="Homeodomain-like_sf"/>
</dbReference>
<dbReference type="InterPro" id="IPR001789">
    <property type="entry name" value="Sig_transdc_resp-reg_receiver"/>
</dbReference>
<dbReference type="PRINTS" id="PR00032">
    <property type="entry name" value="HTHARAC"/>
</dbReference>
<organism evidence="11 12">
    <name type="scientific">Paenibacillus oryzae</name>
    <dbReference type="NCBI Taxonomy" id="1844972"/>
    <lineage>
        <taxon>Bacteria</taxon>
        <taxon>Bacillati</taxon>
        <taxon>Bacillota</taxon>
        <taxon>Bacilli</taxon>
        <taxon>Bacillales</taxon>
        <taxon>Paenibacillaceae</taxon>
        <taxon>Paenibacillus</taxon>
    </lineage>
</organism>
<dbReference type="GO" id="GO:0000160">
    <property type="term" value="P:phosphorelay signal transduction system"/>
    <property type="evidence" value="ECO:0007669"/>
    <property type="project" value="UniProtKB-KW"/>
</dbReference>
<dbReference type="InterPro" id="IPR018060">
    <property type="entry name" value="HTH_AraC"/>
</dbReference>
<dbReference type="PROSITE" id="PS50110">
    <property type="entry name" value="RESPONSE_REGULATORY"/>
    <property type="match status" value="1"/>
</dbReference>
<dbReference type="CDD" id="cd17536">
    <property type="entry name" value="REC_YesN-like"/>
    <property type="match status" value="1"/>
</dbReference>
<keyword evidence="7" id="KW-0804">Transcription</keyword>
<dbReference type="PROSITE" id="PS00041">
    <property type="entry name" value="HTH_ARAC_FAMILY_1"/>
    <property type="match status" value="1"/>
</dbReference>
<reference evidence="11 12" key="1">
    <citation type="submission" date="2016-05" db="EMBL/GenBank/DDBJ databases">
        <title>Paenibacillus oryzae. sp. nov., isolated from the rice root.</title>
        <authorList>
            <person name="Zhang J."/>
            <person name="Zhang X."/>
        </authorList>
    </citation>
    <scope>NUCLEOTIDE SEQUENCE [LARGE SCALE GENOMIC DNA]</scope>
    <source>
        <strain evidence="11 12">1DrF-4</strain>
    </source>
</reference>
<dbReference type="GO" id="GO:0003700">
    <property type="term" value="F:DNA-binding transcription factor activity"/>
    <property type="evidence" value="ECO:0007669"/>
    <property type="project" value="InterPro"/>
</dbReference>
<dbReference type="SMART" id="SM00448">
    <property type="entry name" value="REC"/>
    <property type="match status" value="1"/>
</dbReference>
<dbReference type="GO" id="GO:0005737">
    <property type="term" value="C:cytoplasm"/>
    <property type="evidence" value="ECO:0007669"/>
    <property type="project" value="UniProtKB-SubCell"/>
</dbReference>
<evidence type="ECO:0000259" key="10">
    <source>
        <dbReference type="PROSITE" id="PS50110"/>
    </source>
</evidence>
<dbReference type="InterPro" id="IPR018062">
    <property type="entry name" value="HTH_AraC-typ_CS"/>
</dbReference>
<dbReference type="Proteomes" id="UP000092024">
    <property type="component" value="Unassembled WGS sequence"/>
</dbReference>
<protein>
    <recommendedName>
        <fullName evidence="13">DNA-binding response regulator</fullName>
    </recommendedName>
</protein>
<dbReference type="OrthoDB" id="1769137at2"/>
<dbReference type="Pfam" id="PF00072">
    <property type="entry name" value="Response_reg"/>
    <property type="match status" value="1"/>
</dbReference>
<comment type="caution">
    <text evidence="11">The sequence shown here is derived from an EMBL/GenBank/DDBJ whole genome shotgun (WGS) entry which is preliminary data.</text>
</comment>
<keyword evidence="12" id="KW-1185">Reference proteome</keyword>
<dbReference type="PROSITE" id="PS01124">
    <property type="entry name" value="HTH_ARAC_FAMILY_2"/>
    <property type="match status" value="1"/>
</dbReference>
<gene>
    <name evidence="11" type="ORF">A7K91_02510</name>
</gene>
<dbReference type="SMART" id="SM00342">
    <property type="entry name" value="HTH_ARAC"/>
    <property type="match status" value="1"/>
</dbReference>
<evidence type="ECO:0000256" key="2">
    <source>
        <dbReference type="ARBA" id="ARBA00022490"/>
    </source>
</evidence>